<gene>
    <name evidence="10" type="ORF">GR167_17490</name>
</gene>
<evidence type="ECO:0000256" key="9">
    <source>
        <dbReference type="ARBA" id="ARBA00023310"/>
    </source>
</evidence>
<evidence type="ECO:0000256" key="7">
    <source>
        <dbReference type="ARBA" id="ARBA00023136"/>
    </source>
</evidence>
<dbReference type="SUPFAM" id="SSF52943">
    <property type="entry name" value="ATP synthase (F1-ATPase), gamma subunit"/>
    <property type="match status" value="1"/>
</dbReference>
<evidence type="ECO:0000256" key="6">
    <source>
        <dbReference type="ARBA" id="ARBA00023065"/>
    </source>
</evidence>
<protein>
    <recommendedName>
        <fullName evidence="12">F-type H+-transporting ATPase subunit gamma</fullName>
    </recommendedName>
</protein>
<dbReference type="InterPro" id="IPR035968">
    <property type="entry name" value="ATP_synth_F1_ATPase_gsu"/>
</dbReference>
<dbReference type="Pfam" id="PF00231">
    <property type="entry name" value="ATP-synt"/>
    <property type="match status" value="1"/>
</dbReference>
<sequence>MEELSRIRARLESLSELGELVGALRSMAASRAREAQEAFAGTRAYSEFVERAIAEVDLLLPEGSGTVLSNGAAGKVLLVIASENGFVGLFNGKLIEHALEIRQPDEELVIVGRRGQITASEHGVTEDACFPMTSRVQGVTALARRIAARISGAASVRIVFARHRPGAVFDVVTKPVLPFGEMSVRPGRVSPVVHIPPRELLSRLAGEYLFAEIAHALMESLASENGARMRAMDSASRNINDRVEDLRRNEHIARQEKTTTEMLDVVTGAEAVAQG</sequence>
<evidence type="ECO:0000256" key="1">
    <source>
        <dbReference type="ARBA" id="ARBA00003456"/>
    </source>
</evidence>
<dbReference type="RefSeq" id="WP_160975024.1">
    <property type="nucleotide sequence ID" value="NZ_WWEN01000009.1"/>
</dbReference>
<reference evidence="10 11" key="1">
    <citation type="submission" date="2020-01" db="EMBL/GenBank/DDBJ databases">
        <authorList>
            <person name="Chen S."/>
        </authorList>
    </citation>
    <scope>NUCLEOTIDE SEQUENCE [LARGE SCALE GENOMIC DNA]</scope>
    <source>
        <strain evidence="10 11">GS-10</strain>
    </source>
</reference>
<evidence type="ECO:0000256" key="5">
    <source>
        <dbReference type="ARBA" id="ARBA00022781"/>
    </source>
</evidence>
<evidence type="ECO:0000256" key="4">
    <source>
        <dbReference type="ARBA" id="ARBA00022448"/>
    </source>
</evidence>
<dbReference type="Gene3D" id="3.40.1380.10">
    <property type="match status" value="1"/>
</dbReference>
<keyword evidence="11" id="KW-1185">Reference proteome</keyword>
<keyword evidence="8" id="KW-0139">CF(1)</keyword>
<evidence type="ECO:0000313" key="11">
    <source>
        <dbReference type="Proteomes" id="UP000479043"/>
    </source>
</evidence>
<comment type="subcellular location">
    <subcellularLocation>
        <location evidence="2">Membrane</location>
        <topology evidence="2">Peripheral membrane protein</topology>
    </subcellularLocation>
</comment>
<proteinExistence type="inferred from homology"/>
<dbReference type="PANTHER" id="PTHR11693">
    <property type="entry name" value="ATP SYNTHASE GAMMA CHAIN"/>
    <property type="match status" value="1"/>
</dbReference>
<evidence type="ECO:0000256" key="2">
    <source>
        <dbReference type="ARBA" id="ARBA00004170"/>
    </source>
</evidence>
<dbReference type="Gene3D" id="1.10.287.80">
    <property type="entry name" value="ATP synthase, gamma subunit, helix hairpin domain"/>
    <property type="match status" value="1"/>
</dbReference>
<comment type="caution">
    <text evidence="10">The sequence shown here is derived from an EMBL/GenBank/DDBJ whole genome shotgun (WGS) entry which is preliminary data.</text>
</comment>
<organism evidence="10 11">
    <name type="scientific">Thalassovita mangrovi</name>
    <dbReference type="NCBI Taxonomy" id="2692236"/>
    <lineage>
        <taxon>Bacteria</taxon>
        <taxon>Pseudomonadati</taxon>
        <taxon>Pseudomonadota</taxon>
        <taxon>Alphaproteobacteria</taxon>
        <taxon>Rhodobacterales</taxon>
        <taxon>Roseobacteraceae</taxon>
        <taxon>Thalassovita</taxon>
    </lineage>
</organism>
<dbReference type="InterPro" id="IPR000131">
    <property type="entry name" value="ATP_synth_F1_gsu"/>
</dbReference>
<dbReference type="GO" id="GO:0046933">
    <property type="term" value="F:proton-transporting ATP synthase activity, rotational mechanism"/>
    <property type="evidence" value="ECO:0007669"/>
    <property type="project" value="InterPro"/>
</dbReference>
<keyword evidence="7" id="KW-0472">Membrane</keyword>
<dbReference type="PANTHER" id="PTHR11693:SF22">
    <property type="entry name" value="ATP SYNTHASE SUBUNIT GAMMA, MITOCHONDRIAL"/>
    <property type="match status" value="1"/>
</dbReference>
<keyword evidence="4" id="KW-0813">Transport</keyword>
<keyword evidence="6" id="KW-0406">Ion transport</keyword>
<keyword evidence="5" id="KW-0375">Hydrogen ion transport</keyword>
<dbReference type="AlphaFoldDB" id="A0A6L8LM76"/>
<dbReference type="EMBL" id="WWEN01000009">
    <property type="protein sequence ID" value="MYM57114.1"/>
    <property type="molecule type" value="Genomic_DNA"/>
</dbReference>
<keyword evidence="9" id="KW-0066">ATP synthesis</keyword>
<comment type="function">
    <text evidence="1">Produces ATP from ADP in the presence of a proton gradient across the membrane. The gamma chain is believed to be important in regulating ATPase activity and the flow of protons through the CF(0) complex.</text>
</comment>
<dbReference type="GO" id="GO:0045259">
    <property type="term" value="C:proton-transporting ATP synthase complex"/>
    <property type="evidence" value="ECO:0007669"/>
    <property type="project" value="UniProtKB-KW"/>
</dbReference>
<evidence type="ECO:0000256" key="8">
    <source>
        <dbReference type="ARBA" id="ARBA00023196"/>
    </source>
</evidence>
<evidence type="ECO:0008006" key="12">
    <source>
        <dbReference type="Google" id="ProtNLM"/>
    </source>
</evidence>
<dbReference type="PRINTS" id="PR00126">
    <property type="entry name" value="ATPASEGAMMA"/>
</dbReference>
<accession>A0A6L8LM76</accession>
<dbReference type="Proteomes" id="UP000479043">
    <property type="component" value="Unassembled WGS sequence"/>
</dbReference>
<evidence type="ECO:0000313" key="10">
    <source>
        <dbReference type="EMBL" id="MYM57114.1"/>
    </source>
</evidence>
<name>A0A6L8LM76_9RHOB</name>
<evidence type="ECO:0000256" key="3">
    <source>
        <dbReference type="ARBA" id="ARBA00007681"/>
    </source>
</evidence>
<comment type="similarity">
    <text evidence="3">Belongs to the ATPase gamma chain family.</text>
</comment>